<keyword evidence="2" id="KW-0813">Transport</keyword>
<dbReference type="EMBL" id="RIBS01000001">
    <property type="protein sequence ID" value="RNF86418.1"/>
    <property type="molecule type" value="Genomic_DNA"/>
</dbReference>
<reference evidence="8 9" key="1">
    <citation type="submission" date="2018-11" db="EMBL/GenBank/DDBJ databases">
        <title>Lysobacter cryohumiis sp. nov., isolated from soil in the Tianshan Mountains, Xinjiang, China.</title>
        <authorList>
            <person name="Luo Y."/>
            <person name="Sheng H."/>
        </authorList>
    </citation>
    <scope>NUCLEOTIDE SEQUENCE [LARGE SCALE GENOMIC DNA]</scope>
    <source>
        <strain evidence="8 9">ZS60</strain>
    </source>
</reference>
<feature type="transmembrane region" description="Helical" evidence="7">
    <location>
        <begin position="382"/>
        <end position="406"/>
    </location>
</feature>
<feature type="transmembrane region" description="Helical" evidence="7">
    <location>
        <begin position="93"/>
        <end position="116"/>
    </location>
</feature>
<dbReference type="OrthoDB" id="7283966at2"/>
<evidence type="ECO:0000256" key="1">
    <source>
        <dbReference type="ARBA" id="ARBA00004651"/>
    </source>
</evidence>
<accession>A0A3M8SYC4</accession>
<feature type="transmembrane region" description="Helical" evidence="7">
    <location>
        <begin position="231"/>
        <end position="262"/>
    </location>
</feature>
<feature type="transmembrane region" description="Helical" evidence="7">
    <location>
        <begin position="304"/>
        <end position="325"/>
    </location>
</feature>
<keyword evidence="6 7" id="KW-0472">Membrane</keyword>
<evidence type="ECO:0000256" key="5">
    <source>
        <dbReference type="ARBA" id="ARBA00022989"/>
    </source>
</evidence>
<protein>
    <submittedName>
        <fullName evidence="8">MFS transporter</fullName>
    </submittedName>
</protein>
<evidence type="ECO:0000256" key="3">
    <source>
        <dbReference type="ARBA" id="ARBA00022475"/>
    </source>
</evidence>
<feature type="transmembrane region" description="Helical" evidence="7">
    <location>
        <begin position="159"/>
        <end position="183"/>
    </location>
</feature>
<dbReference type="GO" id="GO:0005886">
    <property type="term" value="C:plasma membrane"/>
    <property type="evidence" value="ECO:0007669"/>
    <property type="project" value="UniProtKB-SubCell"/>
</dbReference>
<comment type="subcellular location">
    <subcellularLocation>
        <location evidence="1">Cell membrane</location>
        <topology evidence="1">Multi-pass membrane protein</topology>
    </subcellularLocation>
</comment>
<evidence type="ECO:0000256" key="4">
    <source>
        <dbReference type="ARBA" id="ARBA00022692"/>
    </source>
</evidence>
<dbReference type="InterPro" id="IPR036259">
    <property type="entry name" value="MFS_trans_sf"/>
</dbReference>
<evidence type="ECO:0000256" key="6">
    <source>
        <dbReference type="ARBA" id="ARBA00023136"/>
    </source>
</evidence>
<gene>
    <name evidence="8" type="ORF">EER27_03105</name>
</gene>
<evidence type="ECO:0000256" key="2">
    <source>
        <dbReference type="ARBA" id="ARBA00022448"/>
    </source>
</evidence>
<dbReference type="PANTHER" id="PTHR23513">
    <property type="entry name" value="INTEGRAL MEMBRANE EFFLUX PROTEIN-RELATED"/>
    <property type="match status" value="1"/>
</dbReference>
<dbReference type="RefSeq" id="WP_123086534.1">
    <property type="nucleotide sequence ID" value="NZ_RIBS01000001.1"/>
</dbReference>
<keyword evidence="5 7" id="KW-1133">Transmembrane helix</keyword>
<evidence type="ECO:0000313" key="9">
    <source>
        <dbReference type="Proteomes" id="UP000267049"/>
    </source>
</evidence>
<dbReference type="AlphaFoldDB" id="A0A3M8SYC4"/>
<organism evidence="8 9">
    <name type="scientific">Montanilutibacter psychrotolerans</name>
    <dbReference type="NCBI Taxonomy" id="1327343"/>
    <lineage>
        <taxon>Bacteria</taxon>
        <taxon>Pseudomonadati</taxon>
        <taxon>Pseudomonadota</taxon>
        <taxon>Gammaproteobacteria</taxon>
        <taxon>Lysobacterales</taxon>
        <taxon>Lysobacteraceae</taxon>
        <taxon>Montanilutibacter</taxon>
    </lineage>
</organism>
<feature type="transmembrane region" description="Helical" evidence="7">
    <location>
        <begin position="60"/>
        <end position="81"/>
    </location>
</feature>
<dbReference type="InterPro" id="IPR011701">
    <property type="entry name" value="MFS"/>
</dbReference>
<keyword evidence="4 7" id="KW-0812">Transmembrane</keyword>
<dbReference type="CDD" id="cd06173">
    <property type="entry name" value="MFS_MefA_like"/>
    <property type="match status" value="1"/>
</dbReference>
<sequence length="423" mass="44049">MAEDAPAGDAAQPTASGTVRELLRNRGFTGLLGYRLLGLLSYQVVAVTVGWHIYEITRDPLALGLIGLAEVLPYIASALFAGYAVDNLPRRRVGMFACLGLGITALGLAGIASGTLSVSGTWLIYVAIALNGLVRAFLAPVYMSLFARVLKREQFARGAGVSSVVMQSGLVFGPALGGVLVAVGGKSTAYLVASVLAVFAAIAVTSLRVTEPPLPTERAPVFRSIGEGLRFVFGNQVVLGAQALDMFSVLFGGAVALLPAFITDVFHYGPEALGILRAAPAAGAVLVGLWLARHPPQRHAGRLLLLAVAGFGLCIIGFALSRNFWLSAGMLVMSGMCDSVSVVLRSTILQLSTPDHMRGRVASINGIFIGSSNELGAFESGVAARLLGLVPSVIFGGCMTLAVVGITAKLAPRLRRLDLGELH</sequence>
<evidence type="ECO:0000256" key="7">
    <source>
        <dbReference type="SAM" id="Phobius"/>
    </source>
</evidence>
<keyword evidence="9" id="KW-1185">Reference proteome</keyword>
<dbReference type="GO" id="GO:0022857">
    <property type="term" value="F:transmembrane transporter activity"/>
    <property type="evidence" value="ECO:0007669"/>
    <property type="project" value="InterPro"/>
</dbReference>
<dbReference type="Pfam" id="PF07690">
    <property type="entry name" value="MFS_1"/>
    <property type="match status" value="1"/>
</dbReference>
<feature type="transmembrane region" description="Helical" evidence="7">
    <location>
        <begin position="122"/>
        <end position="147"/>
    </location>
</feature>
<name>A0A3M8SYC4_9GAMM</name>
<keyword evidence="3" id="KW-1003">Cell membrane</keyword>
<evidence type="ECO:0000313" key="8">
    <source>
        <dbReference type="EMBL" id="RNF86418.1"/>
    </source>
</evidence>
<dbReference type="Gene3D" id="1.20.1250.20">
    <property type="entry name" value="MFS general substrate transporter like domains"/>
    <property type="match status" value="1"/>
</dbReference>
<comment type="caution">
    <text evidence="8">The sequence shown here is derived from an EMBL/GenBank/DDBJ whole genome shotgun (WGS) entry which is preliminary data.</text>
</comment>
<dbReference type="PANTHER" id="PTHR23513:SF9">
    <property type="entry name" value="ENTEROBACTIN EXPORTER ENTS"/>
    <property type="match status" value="1"/>
</dbReference>
<proteinExistence type="predicted"/>
<feature type="transmembrane region" description="Helical" evidence="7">
    <location>
        <begin position="274"/>
        <end position="292"/>
    </location>
</feature>
<feature type="transmembrane region" description="Helical" evidence="7">
    <location>
        <begin position="189"/>
        <end position="210"/>
    </location>
</feature>
<feature type="transmembrane region" description="Helical" evidence="7">
    <location>
        <begin position="32"/>
        <end position="54"/>
    </location>
</feature>
<dbReference type="Proteomes" id="UP000267049">
    <property type="component" value="Unassembled WGS sequence"/>
</dbReference>
<dbReference type="SUPFAM" id="SSF103473">
    <property type="entry name" value="MFS general substrate transporter"/>
    <property type="match status" value="1"/>
</dbReference>